<keyword evidence="1 4" id="KW-0349">Heme</keyword>
<evidence type="ECO:0000256" key="2">
    <source>
        <dbReference type="ARBA" id="ARBA00022723"/>
    </source>
</evidence>
<dbReference type="Pfam" id="PF00034">
    <property type="entry name" value="Cytochrom_C"/>
    <property type="match status" value="1"/>
</dbReference>
<protein>
    <submittedName>
        <fullName evidence="8">Cytochrome c</fullName>
    </submittedName>
</protein>
<evidence type="ECO:0000256" key="5">
    <source>
        <dbReference type="SAM" id="Phobius"/>
    </source>
</evidence>
<sequence>MKKIGLLLSWCICTILYANAQDAAAGKEIFTQRCTSCHAVGKQVVGPDLMNVDQERSETWIINFVHSSQTVIKGGDTAAVRLFGEFGKTIMPDHPDLKDQDIKNIIAFIKEESARVKDMPKGNGNLPDAPPIYKVDNPNNILHKMIFLDVNGAFKPMDFHHYFFWTALAGTIILLVTALLLAVKLADIKEDKKHKSI</sequence>
<reference evidence="8 9" key="1">
    <citation type="submission" date="2019-09" db="EMBL/GenBank/DDBJ databases">
        <title>Complete genome sequence of Arachidicoccus sp. B3-10 isolated from apple orchard soil.</title>
        <authorList>
            <person name="Kim H.S."/>
            <person name="Han K.-I."/>
            <person name="Suh M.K."/>
            <person name="Lee K.C."/>
            <person name="Eom M.K."/>
            <person name="Kim J.-S."/>
            <person name="Kang S.W."/>
            <person name="Sin Y."/>
            <person name="Lee J.-S."/>
        </authorList>
    </citation>
    <scope>NUCLEOTIDE SEQUENCE [LARGE SCALE GENOMIC DNA]</scope>
    <source>
        <strain evidence="8 9">B3-10</strain>
    </source>
</reference>
<keyword evidence="5" id="KW-1133">Transmembrane helix</keyword>
<evidence type="ECO:0000313" key="8">
    <source>
        <dbReference type="EMBL" id="QES89366.1"/>
    </source>
</evidence>
<dbReference type="GO" id="GO:0046872">
    <property type="term" value="F:metal ion binding"/>
    <property type="evidence" value="ECO:0007669"/>
    <property type="project" value="UniProtKB-KW"/>
</dbReference>
<gene>
    <name evidence="8" type="ORF">E0W69_012065</name>
</gene>
<dbReference type="GO" id="GO:0020037">
    <property type="term" value="F:heme binding"/>
    <property type="evidence" value="ECO:0007669"/>
    <property type="project" value="InterPro"/>
</dbReference>
<dbReference type="Gene3D" id="1.10.760.10">
    <property type="entry name" value="Cytochrome c-like domain"/>
    <property type="match status" value="1"/>
</dbReference>
<feature type="domain" description="Cytochrome c" evidence="7">
    <location>
        <begin position="21"/>
        <end position="113"/>
    </location>
</feature>
<evidence type="ECO:0000259" key="7">
    <source>
        <dbReference type="PROSITE" id="PS51007"/>
    </source>
</evidence>
<organism evidence="8 9">
    <name type="scientific">Rhizosphaericola mali</name>
    <dbReference type="NCBI Taxonomy" id="2545455"/>
    <lineage>
        <taxon>Bacteria</taxon>
        <taxon>Pseudomonadati</taxon>
        <taxon>Bacteroidota</taxon>
        <taxon>Chitinophagia</taxon>
        <taxon>Chitinophagales</taxon>
        <taxon>Chitinophagaceae</taxon>
        <taxon>Rhizosphaericola</taxon>
    </lineage>
</organism>
<keyword evidence="6" id="KW-0732">Signal</keyword>
<feature type="signal peptide" evidence="6">
    <location>
        <begin position="1"/>
        <end position="20"/>
    </location>
</feature>
<dbReference type="InterPro" id="IPR009056">
    <property type="entry name" value="Cyt_c-like_dom"/>
</dbReference>
<dbReference type="AlphaFoldDB" id="A0A5P2G0N4"/>
<evidence type="ECO:0000256" key="6">
    <source>
        <dbReference type="SAM" id="SignalP"/>
    </source>
</evidence>
<name>A0A5P2G0N4_9BACT</name>
<dbReference type="RefSeq" id="WP_131330311.1">
    <property type="nucleotide sequence ID" value="NZ_CP044016.1"/>
</dbReference>
<dbReference type="GO" id="GO:0009055">
    <property type="term" value="F:electron transfer activity"/>
    <property type="evidence" value="ECO:0007669"/>
    <property type="project" value="InterPro"/>
</dbReference>
<keyword evidence="9" id="KW-1185">Reference proteome</keyword>
<keyword evidence="2 4" id="KW-0479">Metal-binding</keyword>
<feature type="transmembrane region" description="Helical" evidence="5">
    <location>
        <begin position="162"/>
        <end position="183"/>
    </location>
</feature>
<keyword evidence="5" id="KW-0812">Transmembrane</keyword>
<proteinExistence type="predicted"/>
<dbReference type="Proteomes" id="UP000292424">
    <property type="component" value="Chromosome"/>
</dbReference>
<dbReference type="KEGG" id="arac:E0W69_012065"/>
<dbReference type="EMBL" id="CP044016">
    <property type="protein sequence ID" value="QES89366.1"/>
    <property type="molecule type" value="Genomic_DNA"/>
</dbReference>
<accession>A0A5P2G0N4</accession>
<evidence type="ECO:0000313" key="9">
    <source>
        <dbReference type="Proteomes" id="UP000292424"/>
    </source>
</evidence>
<evidence type="ECO:0000256" key="1">
    <source>
        <dbReference type="ARBA" id="ARBA00022617"/>
    </source>
</evidence>
<keyword evidence="3 4" id="KW-0408">Iron</keyword>
<evidence type="ECO:0000256" key="3">
    <source>
        <dbReference type="ARBA" id="ARBA00023004"/>
    </source>
</evidence>
<evidence type="ECO:0000256" key="4">
    <source>
        <dbReference type="PROSITE-ProRule" id="PRU00433"/>
    </source>
</evidence>
<feature type="chain" id="PRO_5024394460" evidence="6">
    <location>
        <begin position="21"/>
        <end position="197"/>
    </location>
</feature>
<dbReference type="SUPFAM" id="SSF46626">
    <property type="entry name" value="Cytochrome c"/>
    <property type="match status" value="1"/>
</dbReference>
<keyword evidence="5" id="KW-0472">Membrane</keyword>
<dbReference type="OrthoDB" id="955119at2"/>
<dbReference type="PROSITE" id="PS51007">
    <property type="entry name" value="CYTC"/>
    <property type="match status" value="1"/>
</dbReference>
<dbReference type="InterPro" id="IPR036909">
    <property type="entry name" value="Cyt_c-like_dom_sf"/>
</dbReference>